<organism evidence="9 10">
    <name type="scientific">Nakaseomyces bracarensis</name>
    <dbReference type="NCBI Taxonomy" id="273131"/>
    <lineage>
        <taxon>Eukaryota</taxon>
        <taxon>Fungi</taxon>
        <taxon>Dikarya</taxon>
        <taxon>Ascomycota</taxon>
        <taxon>Saccharomycotina</taxon>
        <taxon>Saccharomycetes</taxon>
        <taxon>Saccharomycetales</taxon>
        <taxon>Saccharomycetaceae</taxon>
        <taxon>Nakaseomyces</taxon>
    </lineage>
</organism>
<dbReference type="EMBL" id="JBEVYD010000010">
    <property type="protein sequence ID" value="KAL3230015.1"/>
    <property type="molecule type" value="Genomic_DNA"/>
</dbReference>
<evidence type="ECO:0000256" key="4">
    <source>
        <dbReference type="ARBA" id="ARBA00016009"/>
    </source>
</evidence>
<evidence type="ECO:0000256" key="6">
    <source>
        <dbReference type="ARBA" id="ARBA00023242"/>
    </source>
</evidence>
<evidence type="ECO:0000256" key="8">
    <source>
        <dbReference type="RuleBase" id="RU004398"/>
    </source>
</evidence>
<protein>
    <recommendedName>
        <fullName evidence="4">EKC/KEOPS complex subunit CGI121</fullName>
    </recommendedName>
    <alternativeName>
        <fullName evidence="3">EKC/KEOPS complex subunit cgi121</fullName>
    </alternativeName>
</protein>
<sequence length="176" mass="20116">MLQFNIPQFNQYNIKIGLFQDVENSSELRKSVAEIPLALIDAKMIFSREQLYSALYRVLIELNHNQLRTRSLHSEVLLCLSPTSNIGEAFKKFGINDDTNAIYCVEICGISADSKYNSVTTSIKGTEKQDMETFLKQNRELDLISKMYKLKKDQVENLTEEEISTVISNAIQLRGL</sequence>
<comment type="caution">
    <text evidence="9">The sequence shown here is derived from an EMBL/GenBank/DDBJ whole genome shotgun (WGS) entry which is preliminary data.</text>
</comment>
<dbReference type="Pfam" id="PF08617">
    <property type="entry name" value="CGI-121"/>
    <property type="match status" value="1"/>
</dbReference>
<dbReference type="NCBIfam" id="NF011465">
    <property type="entry name" value="PRK14886.1-1"/>
    <property type="match status" value="1"/>
</dbReference>
<keyword evidence="6 8" id="KW-0539">Nucleus</keyword>
<name>A0ABR4NPI5_9SACH</name>
<evidence type="ECO:0000256" key="1">
    <source>
        <dbReference type="ARBA" id="ARBA00004123"/>
    </source>
</evidence>
<dbReference type="PANTHER" id="PTHR15840:SF10">
    <property type="entry name" value="EKC_KEOPS COMPLEX SUBUNIT TPRKB"/>
    <property type="match status" value="1"/>
</dbReference>
<evidence type="ECO:0000256" key="5">
    <source>
        <dbReference type="ARBA" id="ARBA00022694"/>
    </source>
</evidence>
<evidence type="ECO:0000313" key="9">
    <source>
        <dbReference type="EMBL" id="KAL3230015.1"/>
    </source>
</evidence>
<evidence type="ECO:0000313" key="10">
    <source>
        <dbReference type="Proteomes" id="UP001623330"/>
    </source>
</evidence>
<gene>
    <name evidence="9" type="ORF">RNJ44_01378</name>
</gene>
<accession>A0ABR4NPI5</accession>
<dbReference type="Gene3D" id="3.30.2380.10">
    <property type="entry name" value="CGI121/TPRKB"/>
    <property type="match status" value="1"/>
</dbReference>
<evidence type="ECO:0000256" key="2">
    <source>
        <dbReference type="ARBA" id="ARBA00005546"/>
    </source>
</evidence>
<dbReference type="InterPro" id="IPR036504">
    <property type="entry name" value="CGI121/TPRKB_sf"/>
</dbReference>
<dbReference type="SUPFAM" id="SSF143870">
    <property type="entry name" value="PF0523-like"/>
    <property type="match status" value="1"/>
</dbReference>
<keyword evidence="5" id="KW-0819">tRNA processing</keyword>
<dbReference type="PANTHER" id="PTHR15840">
    <property type="entry name" value="CGI-121 FAMILY MEMBER"/>
    <property type="match status" value="1"/>
</dbReference>
<reference evidence="9 10" key="1">
    <citation type="submission" date="2024-05" db="EMBL/GenBank/DDBJ databases">
        <title>Long read based assembly of the Candida bracarensis genome reveals expanded adhesin content.</title>
        <authorList>
            <person name="Marcet-Houben M."/>
            <person name="Ksiezopolska E."/>
            <person name="Gabaldon T."/>
        </authorList>
    </citation>
    <scope>NUCLEOTIDE SEQUENCE [LARGE SCALE GENOMIC DNA]</scope>
    <source>
        <strain evidence="9 10">CBM6</strain>
    </source>
</reference>
<comment type="subcellular location">
    <subcellularLocation>
        <location evidence="1">Nucleus</location>
    </subcellularLocation>
</comment>
<keyword evidence="10" id="KW-1185">Reference proteome</keyword>
<dbReference type="Proteomes" id="UP001623330">
    <property type="component" value="Unassembled WGS sequence"/>
</dbReference>
<proteinExistence type="inferred from homology"/>
<comment type="similarity">
    <text evidence="2 8">Belongs to the CGI121/TPRKB family.</text>
</comment>
<evidence type="ECO:0000256" key="7">
    <source>
        <dbReference type="ARBA" id="ARBA00025043"/>
    </source>
</evidence>
<evidence type="ECO:0000256" key="3">
    <source>
        <dbReference type="ARBA" id="ARBA00015316"/>
    </source>
</evidence>
<comment type="function">
    <text evidence="7">Component of the EKC/KEOPS complex that is required for the formation of a threonylcarbamoyl group on adenosine at position 37 (t(6)A37) in tRNAs that read codons beginning with adenine. The complex is probably involved in the transfer of the threonylcarbamoyl moiety of threonylcarbamoyl-AMP (TC-AMP) to the N6 group of A37. CGI121 acts as an allosteric effector that regulates the t(6)A activity of the complex. The EKC/KEOPS complex also promotes both telomere uncapping and telomere elongation. The complex is required for efficient recruitment of transcriptional coactivators. CGI121 is not required for tRNA modification.</text>
</comment>
<dbReference type="InterPro" id="IPR013926">
    <property type="entry name" value="CGI121/TPRKB"/>
</dbReference>